<dbReference type="Gene3D" id="3.30.2350.10">
    <property type="entry name" value="Pseudouridine synthase"/>
    <property type="match status" value="1"/>
</dbReference>
<dbReference type="InterPro" id="IPR006224">
    <property type="entry name" value="PsdUridine_synth_RluA-like_CS"/>
</dbReference>
<dbReference type="InterPro" id="IPR050188">
    <property type="entry name" value="RluA_PseudoU_synthase"/>
</dbReference>
<dbReference type="Gene3D" id="3.10.290.10">
    <property type="entry name" value="RNA-binding S4 domain"/>
    <property type="match status" value="1"/>
</dbReference>
<sequence length="325" mass="36493">MQKVSHAIFQVEDDAGQRIDRWLADRMPERSRSEIQRWIRQGLVRIEGRPVKPGQRIEPGQQITVEIPPSPVETTLAPEAIALNIVYEDNDLLVIDKPAGMVVHPSPGHASGTLVHAVLHHCPQIEGVGGEQRPGIVHRLDKDTSGLIVVAKHDYAHRFLQAQFKDRTVYKQYLALVEGRLIPSRGRINAPIGRHPTHHTRQVVLPPDVLFGTSAGREAVTDYEVLAVYAAPLQGAGNAVATFSLVRAEPHTGRTHQIRVHFAWLQHPVVGDILYGFKRQRLLLERHFLHAHKLRLHLPRDGELHEFTSPLPPDLQAVLDQLQKL</sequence>
<dbReference type="CDD" id="cd02869">
    <property type="entry name" value="PseudoU_synth_RluA_like"/>
    <property type="match status" value="1"/>
</dbReference>
<dbReference type="EC" id="5.4.99.-" evidence="6"/>
<organism evidence="8">
    <name type="scientific">Caldilinea aerophila</name>
    <dbReference type="NCBI Taxonomy" id="133453"/>
    <lineage>
        <taxon>Bacteria</taxon>
        <taxon>Bacillati</taxon>
        <taxon>Chloroflexota</taxon>
        <taxon>Caldilineae</taxon>
        <taxon>Caldilineales</taxon>
        <taxon>Caldilineaceae</taxon>
        <taxon>Caldilinea</taxon>
    </lineage>
</organism>
<evidence type="ECO:0000256" key="3">
    <source>
        <dbReference type="ARBA" id="ARBA00023235"/>
    </source>
</evidence>
<dbReference type="InterPro" id="IPR006145">
    <property type="entry name" value="PsdUridine_synth_RsuA/RluA"/>
</dbReference>
<protein>
    <recommendedName>
        <fullName evidence="6">Pseudouridine synthase</fullName>
        <ecNumber evidence="6">5.4.99.-</ecNumber>
    </recommendedName>
</protein>
<comment type="similarity">
    <text evidence="2 6">Belongs to the pseudouridine synthase RluA family.</text>
</comment>
<dbReference type="PROSITE" id="PS01129">
    <property type="entry name" value="PSI_RLU"/>
    <property type="match status" value="1"/>
</dbReference>
<dbReference type="NCBIfam" id="TIGR00005">
    <property type="entry name" value="rluA_subfam"/>
    <property type="match status" value="1"/>
</dbReference>
<keyword evidence="5" id="KW-0694">RNA-binding</keyword>
<dbReference type="InterPro" id="IPR006225">
    <property type="entry name" value="PsdUridine_synth_RluC/D"/>
</dbReference>
<evidence type="ECO:0000256" key="2">
    <source>
        <dbReference type="ARBA" id="ARBA00010876"/>
    </source>
</evidence>
<evidence type="ECO:0000256" key="6">
    <source>
        <dbReference type="RuleBase" id="RU362028"/>
    </source>
</evidence>
<evidence type="ECO:0000313" key="8">
    <source>
        <dbReference type="EMBL" id="HDX33615.1"/>
    </source>
</evidence>
<dbReference type="PROSITE" id="PS50889">
    <property type="entry name" value="S4"/>
    <property type="match status" value="1"/>
</dbReference>
<dbReference type="Pfam" id="PF01479">
    <property type="entry name" value="S4"/>
    <property type="match status" value="1"/>
</dbReference>
<gene>
    <name evidence="8" type="ORF">ENQ20_19345</name>
</gene>
<feature type="active site" evidence="4">
    <location>
        <position position="141"/>
    </location>
</feature>
<dbReference type="InterPro" id="IPR036986">
    <property type="entry name" value="S4_RNA-bd_sf"/>
</dbReference>
<accession>A0A7C1FVW8</accession>
<dbReference type="EMBL" id="DSMG01000196">
    <property type="protein sequence ID" value="HDX33615.1"/>
    <property type="molecule type" value="Genomic_DNA"/>
</dbReference>
<dbReference type="AlphaFoldDB" id="A0A7C1FVW8"/>
<dbReference type="GO" id="GO:0120159">
    <property type="term" value="F:rRNA pseudouridine synthase activity"/>
    <property type="evidence" value="ECO:0007669"/>
    <property type="project" value="UniProtKB-ARBA"/>
</dbReference>
<keyword evidence="3 6" id="KW-0413">Isomerase</keyword>
<dbReference type="InterPro" id="IPR002942">
    <property type="entry name" value="S4_RNA-bd"/>
</dbReference>
<comment type="function">
    <text evidence="6">Responsible for synthesis of pseudouridine from uracil.</text>
</comment>
<proteinExistence type="inferred from homology"/>
<evidence type="ECO:0000256" key="1">
    <source>
        <dbReference type="ARBA" id="ARBA00000073"/>
    </source>
</evidence>
<dbReference type="Pfam" id="PF00849">
    <property type="entry name" value="PseudoU_synth_2"/>
    <property type="match status" value="1"/>
</dbReference>
<dbReference type="SUPFAM" id="SSF55174">
    <property type="entry name" value="Alpha-L RNA-binding motif"/>
    <property type="match status" value="1"/>
</dbReference>
<name>A0A7C1FVW8_9CHLR</name>
<evidence type="ECO:0000259" key="7">
    <source>
        <dbReference type="SMART" id="SM00363"/>
    </source>
</evidence>
<dbReference type="PANTHER" id="PTHR21600">
    <property type="entry name" value="MITOCHONDRIAL RNA PSEUDOURIDINE SYNTHASE"/>
    <property type="match status" value="1"/>
</dbReference>
<dbReference type="SMART" id="SM00363">
    <property type="entry name" value="S4"/>
    <property type="match status" value="1"/>
</dbReference>
<comment type="catalytic activity">
    <reaction evidence="1 6">
        <text>a uridine in RNA = a pseudouridine in RNA</text>
        <dbReference type="Rhea" id="RHEA:48348"/>
        <dbReference type="Rhea" id="RHEA-COMP:12068"/>
        <dbReference type="Rhea" id="RHEA-COMP:12069"/>
        <dbReference type="ChEBI" id="CHEBI:65314"/>
        <dbReference type="ChEBI" id="CHEBI:65315"/>
    </reaction>
</comment>
<feature type="domain" description="RNA-binding S4" evidence="7">
    <location>
        <begin position="17"/>
        <end position="77"/>
    </location>
</feature>
<dbReference type="GO" id="GO:0000455">
    <property type="term" value="P:enzyme-directed rRNA pseudouridine synthesis"/>
    <property type="evidence" value="ECO:0007669"/>
    <property type="project" value="TreeGrafter"/>
</dbReference>
<dbReference type="PANTHER" id="PTHR21600:SF44">
    <property type="entry name" value="RIBOSOMAL LARGE SUBUNIT PSEUDOURIDINE SYNTHASE D"/>
    <property type="match status" value="1"/>
</dbReference>
<dbReference type="CDD" id="cd00165">
    <property type="entry name" value="S4"/>
    <property type="match status" value="1"/>
</dbReference>
<dbReference type="SUPFAM" id="SSF55120">
    <property type="entry name" value="Pseudouridine synthase"/>
    <property type="match status" value="1"/>
</dbReference>
<evidence type="ECO:0000256" key="5">
    <source>
        <dbReference type="PROSITE-ProRule" id="PRU00182"/>
    </source>
</evidence>
<dbReference type="GO" id="GO:0003723">
    <property type="term" value="F:RNA binding"/>
    <property type="evidence" value="ECO:0007669"/>
    <property type="project" value="UniProtKB-KW"/>
</dbReference>
<reference evidence="8" key="1">
    <citation type="journal article" date="2020" name="mSystems">
        <title>Genome- and Community-Level Interaction Insights into Carbon Utilization and Element Cycling Functions of Hydrothermarchaeota in Hydrothermal Sediment.</title>
        <authorList>
            <person name="Zhou Z."/>
            <person name="Liu Y."/>
            <person name="Xu W."/>
            <person name="Pan J."/>
            <person name="Luo Z.H."/>
            <person name="Li M."/>
        </authorList>
    </citation>
    <scope>NUCLEOTIDE SEQUENCE [LARGE SCALE GENOMIC DNA]</scope>
    <source>
        <strain evidence="8">SpSt-289</strain>
    </source>
</reference>
<comment type="caution">
    <text evidence="8">The sequence shown here is derived from an EMBL/GenBank/DDBJ whole genome shotgun (WGS) entry which is preliminary data.</text>
</comment>
<dbReference type="InterPro" id="IPR020103">
    <property type="entry name" value="PsdUridine_synth_cat_dom_sf"/>
</dbReference>
<evidence type="ECO:0000256" key="4">
    <source>
        <dbReference type="PIRSR" id="PIRSR606225-1"/>
    </source>
</evidence>